<feature type="binding site" evidence="10">
    <location>
        <position position="73"/>
    </location>
    <ligand>
        <name>ATP</name>
        <dbReference type="ChEBI" id="CHEBI:30616"/>
    </ligand>
</feature>
<dbReference type="EC" id="2.7.11.22" evidence="2"/>
<dbReference type="PROSITE" id="PS00107">
    <property type="entry name" value="PROTEIN_KINASE_ATP"/>
    <property type="match status" value="1"/>
</dbReference>
<dbReference type="InterPro" id="IPR011009">
    <property type="entry name" value="Kinase-like_dom_sf"/>
</dbReference>
<protein>
    <recommendedName>
        <fullName evidence="2">cyclin-dependent kinase</fullName>
        <ecNumber evidence="2">2.7.11.22</ecNumber>
    </recommendedName>
</protein>
<accession>A0A1X2IWY2</accession>
<dbReference type="Pfam" id="PF00069">
    <property type="entry name" value="Pkinase"/>
    <property type="match status" value="1"/>
</dbReference>
<evidence type="ECO:0000256" key="11">
    <source>
        <dbReference type="RuleBase" id="RU000304"/>
    </source>
</evidence>
<evidence type="ECO:0000256" key="12">
    <source>
        <dbReference type="SAM" id="MobiDB-lite"/>
    </source>
</evidence>
<dbReference type="PROSITE" id="PS00108">
    <property type="entry name" value="PROTEIN_KINASE_ST"/>
    <property type="match status" value="1"/>
</dbReference>
<dbReference type="SUPFAM" id="SSF56112">
    <property type="entry name" value="Protein kinase-like (PK-like)"/>
    <property type="match status" value="1"/>
</dbReference>
<dbReference type="PANTHER" id="PTHR24056:SF508">
    <property type="entry name" value="CYCLIN-DEPENDENT KINASE 10"/>
    <property type="match status" value="1"/>
</dbReference>
<evidence type="ECO:0000259" key="13">
    <source>
        <dbReference type="PROSITE" id="PS50011"/>
    </source>
</evidence>
<comment type="catalytic activity">
    <reaction evidence="9">
        <text>L-seryl-[protein] + ATP = O-phospho-L-seryl-[protein] + ADP + H(+)</text>
        <dbReference type="Rhea" id="RHEA:17989"/>
        <dbReference type="Rhea" id="RHEA-COMP:9863"/>
        <dbReference type="Rhea" id="RHEA-COMP:11604"/>
        <dbReference type="ChEBI" id="CHEBI:15378"/>
        <dbReference type="ChEBI" id="CHEBI:29999"/>
        <dbReference type="ChEBI" id="CHEBI:30616"/>
        <dbReference type="ChEBI" id="CHEBI:83421"/>
        <dbReference type="ChEBI" id="CHEBI:456216"/>
        <dbReference type="EC" id="2.7.11.22"/>
    </reaction>
</comment>
<evidence type="ECO:0000256" key="2">
    <source>
        <dbReference type="ARBA" id="ARBA00012425"/>
    </source>
</evidence>
<dbReference type="STRING" id="90262.A0A1X2IWY2"/>
<dbReference type="OrthoDB" id="1732493at2759"/>
<dbReference type="FunFam" id="1.10.510.10:FF:000533">
    <property type="entry name" value="cyclin-dependent kinase 10"/>
    <property type="match status" value="1"/>
</dbReference>
<evidence type="ECO:0000256" key="1">
    <source>
        <dbReference type="ARBA" id="ARBA00006485"/>
    </source>
</evidence>
<dbReference type="PROSITE" id="PS50011">
    <property type="entry name" value="PROTEIN_KINASE_DOM"/>
    <property type="match status" value="1"/>
</dbReference>
<dbReference type="Proteomes" id="UP000193560">
    <property type="component" value="Unassembled WGS sequence"/>
</dbReference>
<comment type="similarity">
    <text evidence="1">Belongs to the protein kinase superfamily. CMGC Ser/Thr protein kinase family. CDC2/CDKX subfamily.</text>
</comment>
<evidence type="ECO:0000256" key="4">
    <source>
        <dbReference type="ARBA" id="ARBA00022679"/>
    </source>
</evidence>
<dbReference type="Gene3D" id="3.30.200.20">
    <property type="entry name" value="Phosphorylase Kinase, domain 1"/>
    <property type="match status" value="1"/>
</dbReference>
<evidence type="ECO:0000313" key="15">
    <source>
        <dbReference type="Proteomes" id="UP000193560"/>
    </source>
</evidence>
<comment type="caution">
    <text evidence="14">The sequence shown here is derived from an EMBL/GenBank/DDBJ whole genome shotgun (WGS) entry which is preliminary data.</text>
</comment>
<dbReference type="InterPro" id="IPR017441">
    <property type="entry name" value="Protein_kinase_ATP_BS"/>
</dbReference>
<gene>
    <name evidence="14" type="ORF">BCR42DRAFT_405035</name>
</gene>
<evidence type="ECO:0000313" key="14">
    <source>
        <dbReference type="EMBL" id="ORZ23568.1"/>
    </source>
</evidence>
<keyword evidence="5 10" id="KW-0547">Nucleotide-binding</keyword>
<dbReference type="AlphaFoldDB" id="A0A1X2IWY2"/>
<dbReference type="FunFam" id="3.30.200.20:FF:000054">
    <property type="entry name" value="Cyclin-dependent kinase 11B"/>
    <property type="match status" value="1"/>
</dbReference>
<dbReference type="GO" id="GO:0007346">
    <property type="term" value="P:regulation of mitotic cell cycle"/>
    <property type="evidence" value="ECO:0007669"/>
    <property type="project" value="TreeGrafter"/>
</dbReference>
<evidence type="ECO:0000256" key="8">
    <source>
        <dbReference type="ARBA" id="ARBA00047811"/>
    </source>
</evidence>
<comment type="catalytic activity">
    <reaction evidence="8">
        <text>L-threonyl-[protein] + ATP = O-phospho-L-threonyl-[protein] + ADP + H(+)</text>
        <dbReference type="Rhea" id="RHEA:46608"/>
        <dbReference type="Rhea" id="RHEA-COMP:11060"/>
        <dbReference type="Rhea" id="RHEA-COMP:11605"/>
        <dbReference type="ChEBI" id="CHEBI:15378"/>
        <dbReference type="ChEBI" id="CHEBI:30013"/>
        <dbReference type="ChEBI" id="CHEBI:30616"/>
        <dbReference type="ChEBI" id="CHEBI:61977"/>
        <dbReference type="ChEBI" id="CHEBI:456216"/>
        <dbReference type="EC" id="2.7.11.22"/>
    </reaction>
</comment>
<proteinExistence type="inferred from homology"/>
<evidence type="ECO:0000256" key="5">
    <source>
        <dbReference type="ARBA" id="ARBA00022741"/>
    </source>
</evidence>
<dbReference type="GO" id="GO:0040019">
    <property type="term" value="P:positive regulation of embryonic development"/>
    <property type="evidence" value="ECO:0007669"/>
    <property type="project" value="UniProtKB-ARBA"/>
</dbReference>
<dbReference type="EMBL" id="MCGE01000003">
    <property type="protein sequence ID" value="ORZ23568.1"/>
    <property type="molecule type" value="Genomic_DNA"/>
</dbReference>
<keyword evidence="7 10" id="KW-0067">ATP-binding</keyword>
<dbReference type="InterPro" id="IPR000719">
    <property type="entry name" value="Prot_kinase_dom"/>
</dbReference>
<keyword evidence="6 14" id="KW-0418">Kinase</keyword>
<dbReference type="GO" id="GO:0005524">
    <property type="term" value="F:ATP binding"/>
    <property type="evidence" value="ECO:0007669"/>
    <property type="project" value="UniProtKB-UniRule"/>
</dbReference>
<sequence length="392" mass="44409">MANKTTIATPTDSSHSFLTTVRKKQVAYTDTHPFYGECRDVEDFEKLNRVGEGTYGVVYRVKDTESGKVVALKKIRMEREMDGLPISSLREISLLKRMQHPNIVNVSDVAVGPKLESIFLVMEYCEQDLGTLLDMISTPYTASEVKCLMVQLLRGLEYCHSHSIIHRDLKMSNLLLTSTGLLKIADFGLARTLSLPGKPMTPNVVTLWYRSPELIYGDANYTTAIDLWSAGCIMGELLQHRPLLPGTTEQSQLNLIVKLLGTPNDHIWPGFTQLPLGKALLLPKQDKNTLKLVFPRISDQTTHLMAGLLTYNPRSRLNVRQALQHPYFRESPRAQDPSMLPTYPEIRNILSEKEKTRRAHDEERKRRMIHVTGGPDDDGNILTKYKRQRALG</sequence>
<keyword evidence="15" id="KW-1185">Reference proteome</keyword>
<evidence type="ECO:0000256" key="3">
    <source>
        <dbReference type="ARBA" id="ARBA00022527"/>
    </source>
</evidence>
<dbReference type="InterPro" id="IPR050108">
    <property type="entry name" value="CDK"/>
</dbReference>
<keyword evidence="3 11" id="KW-0723">Serine/threonine-protein kinase</keyword>
<evidence type="ECO:0000256" key="6">
    <source>
        <dbReference type="ARBA" id="ARBA00022777"/>
    </source>
</evidence>
<reference evidence="14 15" key="1">
    <citation type="submission" date="2016-07" db="EMBL/GenBank/DDBJ databases">
        <title>Pervasive Adenine N6-methylation of Active Genes in Fungi.</title>
        <authorList>
            <consortium name="DOE Joint Genome Institute"/>
            <person name="Mondo S.J."/>
            <person name="Dannebaum R.O."/>
            <person name="Kuo R.C."/>
            <person name="Labutti K."/>
            <person name="Haridas S."/>
            <person name="Kuo A."/>
            <person name="Salamov A."/>
            <person name="Ahrendt S.R."/>
            <person name="Lipzen A."/>
            <person name="Sullivan W."/>
            <person name="Andreopoulos W.B."/>
            <person name="Clum A."/>
            <person name="Lindquist E."/>
            <person name="Daum C."/>
            <person name="Ramamoorthy G.K."/>
            <person name="Gryganskyi A."/>
            <person name="Culley D."/>
            <person name="Magnuson J.K."/>
            <person name="James T.Y."/>
            <person name="O'Malley M.A."/>
            <person name="Stajich J.E."/>
            <person name="Spatafora J.W."/>
            <person name="Visel A."/>
            <person name="Grigoriev I.V."/>
        </authorList>
    </citation>
    <scope>NUCLEOTIDE SEQUENCE [LARGE SCALE GENOMIC DNA]</scope>
    <source>
        <strain evidence="14 15">NRRL 1336</strain>
    </source>
</reference>
<dbReference type="Gene3D" id="1.10.510.10">
    <property type="entry name" value="Transferase(Phosphotransferase) domain 1"/>
    <property type="match status" value="1"/>
</dbReference>
<feature type="compositionally biased region" description="Basic and acidic residues" evidence="12">
    <location>
        <begin position="354"/>
        <end position="365"/>
    </location>
</feature>
<evidence type="ECO:0000256" key="10">
    <source>
        <dbReference type="PROSITE-ProRule" id="PRU10141"/>
    </source>
</evidence>
<keyword evidence="4" id="KW-0808">Transferase</keyword>
<evidence type="ECO:0000256" key="7">
    <source>
        <dbReference type="ARBA" id="ARBA00022840"/>
    </source>
</evidence>
<feature type="region of interest" description="Disordered" evidence="12">
    <location>
        <begin position="354"/>
        <end position="392"/>
    </location>
</feature>
<organism evidence="14 15">
    <name type="scientific">Absidia repens</name>
    <dbReference type="NCBI Taxonomy" id="90262"/>
    <lineage>
        <taxon>Eukaryota</taxon>
        <taxon>Fungi</taxon>
        <taxon>Fungi incertae sedis</taxon>
        <taxon>Mucoromycota</taxon>
        <taxon>Mucoromycotina</taxon>
        <taxon>Mucoromycetes</taxon>
        <taxon>Mucorales</taxon>
        <taxon>Cunninghamellaceae</taxon>
        <taxon>Absidia</taxon>
    </lineage>
</organism>
<dbReference type="GO" id="GO:0005634">
    <property type="term" value="C:nucleus"/>
    <property type="evidence" value="ECO:0007669"/>
    <property type="project" value="TreeGrafter"/>
</dbReference>
<name>A0A1X2IWY2_9FUNG</name>
<dbReference type="GO" id="GO:0004693">
    <property type="term" value="F:cyclin-dependent protein serine/threonine kinase activity"/>
    <property type="evidence" value="ECO:0007669"/>
    <property type="project" value="UniProtKB-EC"/>
</dbReference>
<dbReference type="InterPro" id="IPR008271">
    <property type="entry name" value="Ser/Thr_kinase_AS"/>
</dbReference>
<dbReference type="PANTHER" id="PTHR24056">
    <property type="entry name" value="CELL DIVISION PROTEIN KINASE"/>
    <property type="match status" value="1"/>
</dbReference>
<feature type="domain" description="Protein kinase" evidence="13">
    <location>
        <begin position="44"/>
        <end position="328"/>
    </location>
</feature>
<evidence type="ECO:0000256" key="9">
    <source>
        <dbReference type="ARBA" id="ARBA00048367"/>
    </source>
</evidence>
<dbReference type="SMART" id="SM00220">
    <property type="entry name" value="S_TKc"/>
    <property type="match status" value="1"/>
</dbReference>